<evidence type="ECO:0000313" key="2">
    <source>
        <dbReference type="EMBL" id="GDY41019.1"/>
    </source>
</evidence>
<sequence length="125" mass="12734">MVSKTIDYVQDHSAPTGLIVVNMAIGIVELVVLATGALLLFQHKMAGRRMIAATGGVVALHNLSAGVQYKVVGGPPGVELIAYVVGPLTAALAIAAVVMAALPSTGHWCRRAAGHGGVSGRSGRR</sequence>
<protein>
    <submittedName>
        <fullName evidence="2">Uncharacterized protein</fullName>
    </submittedName>
</protein>
<keyword evidence="1" id="KW-1133">Transmembrane helix</keyword>
<dbReference type="AlphaFoldDB" id="A0A4D4K3X4"/>
<reference evidence="2 3" key="1">
    <citation type="journal article" date="2020" name="Int. J. Syst. Evol. Microbiol.">
        <title>Reclassification of Streptomyces castelarensis and Streptomyces sporoclivatus as later heterotypic synonyms of Streptomyces antimycoticus.</title>
        <authorList>
            <person name="Komaki H."/>
            <person name="Tamura T."/>
        </authorList>
    </citation>
    <scope>NUCLEOTIDE SEQUENCE [LARGE SCALE GENOMIC DNA]</scope>
    <source>
        <strain evidence="2 3">NBRC 12839</strain>
    </source>
</reference>
<keyword evidence="3" id="KW-1185">Reference proteome</keyword>
<dbReference type="RefSeq" id="WP_137964737.1">
    <property type="nucleotide sequence ID" value="NZ_BJHV01000001.1"/>
</dbReference>
<keyword evidence="1" id="KW-0812">Transmembrane</keyword>
<gene>
    <name evidence="2" type="ORF">SANT12839_019010</name>
</gene>
<proteinExistence type="predicted"/>
<feature type="transmembrane region" description="Helical" evidence="1">
    <location>
        <begin position="81"/>
        <end position="102"/>
    </location>
</feature>
<feature type="transmembrane region" description="Helical" evidence="1">
    <location>
        <begin position="20"/>
        <end position="41"/>
    </location>
</feature>
<evidence type="ECO:0000256" key="1">
    <source>
        <dbReference type="SAM" id="Phobius"/>
    </source>
</evidence>
<keyword evidence="1" id="KW-0472">Membrane</keyword>
<dbReference type="Proteomes" id="UP000299290">
    <property type="component" value="Unassembled WGS sequence"/>
</dbReference>
<comment type="caution">
    <text evidence="2">The sequence shown here is derived from an EMBL/GenBank/DDBJ whole genome shotgun (WGS) entry which is preliminary data.</text>
</comment>
<dbReference type="EMBL" id="BJHV01000001">
    <property type="protein sequence ID" value="GDY41019.1"/>
    <property type="molecule type" value="Genomic_DNA"/>
</dbReference>
<accession>A0A4D4K3X4</accession>
<organism evidence="2 3">
    <name type="scientific">Streptomyces antimycoticus</name>
    <dbReference type="NCBI Taxonomy" id="68175"/>
    <lineage>
        <taxon>Bacteria</taxon>
        <taxon>Bacillati</taxon>
        <taxon>Actinomycetota</taxon>
        <taxon>Actinomycetes</taxon>
        <taxon>Kitasatosporales</taxon>
        <taxon>Streptomycetaceae</taxon>
        <taxon>Streptomyces</taxon>
        <taxon>Streptomyces violaceusniger group</taxon>
    </lineage>
</organism>
<name>A0A4D4K3X4_9ACTN</name>
<evidence type="ECO:0000313" key="3">
    <source>
        <dbReference type="Proteomes" id="UP000299290"/>
    </source>
</evidence>